<dbReference type="EMBL" id="UINC01029862">
    <property type="protein sequence ID" value="SVB13313.1"/>
    <property type="molecule type" value="Genomic_DNA"/>
</dbReference>
<feature type="non-terminal residue" evidence="1">
    <location>
        <position position="1"/>
    </location>
</feature>
<reference evidence="1" key="1">
    <citation type="submission" date="2018-05" db="EMBL/GenBank/DDBJ databases">
        <authorList>
            <person name="Lanie J.A."/>
            <person name="Ng W.-L."/>
            <person name="Kazmierczak K.M."/>
            <person name="Andrzejewski T.M."/>
            <person name="Davidsen T.M."/>
            <person name="Wayne K.J."/>
            <person name="Tettelin H."/>
            <person name="Glass J.I."/>
            <person name="Rusch D."/>
            <person name="Podicherti R."/>
            <person name="Tsui H.-C.T."/>
            <person name="Winkler M.E."/>
        </authorList>
    </citation>
    <scope>NUCLEOTIDE SEQUENCE</scope>
</reference>
<evidence type="ECO:0000313" key="1">
    <source>
        <dbReference type="EMBL" id="SVB13313.1"/>
    </source>
</evidence>
<accession>A0A382BJI3</accession>
<proteinExistence type="predicted"/>
<dbReference type="AlphaFoldDB" id="A0A382BJI3"/>
<gene>
    <name evidence="1" type="ORF">METZ01_LOCUS166167</name>
</gene>
<name>A0A382BJI3_9ZZZZ</name>
<sequence length="172" mass="19496">NVLLEINNECDVPLYEHEILCPDRVHELIELAKSISKDGARLLVSTSFTRRMVPTEKVIESSDFILLHGNGMHDPVEITKRVLETRNTTSYTGQPIFFNEDDHFEFENESNNFVAALEQRAGWGFFDPGPGAGGTAAYGNYVDGYQNPPINWTINTPRKESFFWILSKLTGR</sequence>
<protein>
    <submittedName>
        <fullName evidence="1">Uncharacterized protein</fullName>
    </submittedName>
</protein>
<organism evidence="1">
    <name type="scientific">marine metagenome</name>
    <dbReference type="NCBI Taxonomy" id="408172"/>
    <lineage>
        <taxon>unclassified sequences</taxon>
        <taxon>metagenomes</taxon>
        <taxon>ecological metagenomes</taxon>
    </lineage>
</organism>